<comment type="similarity">
    <text evidence="1">Belongs to the hemerythrin family.</text>
</comment>
<dbReference type="InterPro" id="IPR035938">
    <property type="entry name" value="Hemerythrin-like_sf"/>
</dbReference>
<keyword evidence="6" id="KW-1185">Reference proteome</keyword>
<dbReference type="InterPro" id="IPR016131">
    <property type="entry name" value="Haemerythrin_Fe_BS"/>
</dbReference>
<keyword evidence="2" id="KW-0479">Metal-binding</keyword>
<dbReference type="SUPFAM" id="SSF47188">
    <property type="entry name" value="Hemerythrin-like"/>
    <property type="match status" value="1"/>
</dbReference>
<dbReference type="OrthoDB" id="9797092at2"/>
<evidence type="ECO:0000256" key="1">
    <source>
        <dbReference type="ARBA" id="ARBA00010587"/>
    </source>
</evidence>
<dbReference type="NCBIfam" id="NF033749">
    <property type="entry name" value="bact_hemeryth"/>
    <property type="match status" value="1"/>
</dbReference>
<protein>
    <submittedName>
        <fullName evidence="5">Bacteriohemerythrin</fullName>
    </submittedName>
</protein>
<dbReference type="PANTHER" id="PTHR37164">
    <property type="entry name" value="BACTERIOHEMERYTHRIN"/>
    <property type="match status" value="1"/>
</dbReference>
<proteinExistence type="inferred from homology"/>
<dbReference type="RefSeq" id="WP_095134553.1">
    <property type="nucleotide sequence ID" value="NZ_NIBG01000015.1"/>
</dbReference>
<dbReference type="NCBIfam" id="TIGR02481">
    <property type="entry name" value="hemeryth_dom"/>
    <property type="match status" value="1"/>
</dbReference>
<dbReference type="InterPro" id="IPR012312">
    <property type="entry name" value="Hemerythrin-like"/>
</dbReference>
<comment type="caution">
    <text evidence="5">The sequence shown here is derived from an EMBL/GenBank/DDBJ whole genome shotgun (WGS) entry which is preliminary data.</text>
</comment>
<gene>
    <name evidence="5" type="ORF">CCE28_15035</name>
</gene>
<evidence type="ECO:0000313" key="6">
    <source>
        <dbReference type="Proteomes" id="UP000216024"/>
    </source>
</evidence>
<dbReference type="GO" id="GO:0046872">
    <property type="term" value="F:metal ion binding"/>
    <property type="evidence" value="ECO:0007669"/>
    <property type="project" value="UniProtKB-KW"/>
</dbReference>
<sequence>MFTWKEEYSCNIKSIDDQHKELLKIGSSLYEMVRLKKHEDNYDELVQILNELKDYTLYHFQAEEKLMEEYGYEELFLHKFEHKSFLKKLEGLELDELDEKQFDMTMDLIVFVANWIEQHILKSDLKYKEFFNSKGIS</sequence>
<dbReference type="PANTHER" id="PTHR37164:SF1">
    <property type="entry name" value="BACTERIOHEMERYTHRIN"/>
    <property type="match status" value="1"/>
</dbReference>
<reference evidence="5 6" key="1">
    <citation type="submission" date="2017-06" db="EMBL/GenBank/DDBJ databases">
        <title>Draft genome sequence of anaerobic fermentative bacterium Anaeromicrobium sediminis DY2726D isolated from West Pacific Ocean sediments.</title>
        <authorList>
            <person name="Zeng X."/>
        </authorList>
    </citation>
    <scope>NUCLEOTIDE SEQUENCE [LARGE SCALE GENOMIC DNA]</scope>
    <source>
        <strain evidence="5 6">DY2726D</strain>
    </source>
</reference>
<dbReference type="AlphaFoldDB" id="A0A267MI00"/>
<dbReference type="Proteomes" id="UP000216024">
    <property type="component" value="Unassembled WGS sequence"/>
</dbReference>
<dbReference type="EMBL" id="NIBG01000015">
    <property type="protein sequence ID" value="PAB58423.1"/>
    <property type="molecule type" value="Genomic_DNA"/>
</dbReference>
<dbReference type="CDD" id="cd12107">
    <property type="entry name" value="Hemerythrin"/>
    <property type="match status" value="1"/>
</dbReference>
<evidence type="ECO:0000313" key="5">
    <source>
        <dbReference type="EMBL" id="PAB58423.1"/>
    </source>
</evidence>
<dbReference type="InterPro" id="IPR012827">
    <property type="entry name" value="Hemerythrin_metal-bd"/>
</dbReference>
<dbReference type="PROSITE" id="PS00550">
    <property type="entry name" value="HEMERYTHRINS"/>
    <property type="match status" value="1"/>
</dbReference>
<organism evidence="5 6">
    <name type="scientific">Anaeromicrobium sediminis</name>
    <dbReference type="NCBI Taxonomy" id="1478221"/>
    <lineage>
        <taxon>Bacteria</taxon>
        <taxon>Bacillati</taxon>
        <taxon>Bacillota</taxon>
        <taxon>Clostridia</taxon>
        <taxon>Peptostreptococcales</taxon>
        <taxon>Thermotaleaceae</taxon>
        <taxon>Anaeromicrobium</taxon>
    </lineage>
</organism>
<evidence type="ECO:0000256" key="3">
    <source>
        <dbReference type="ARBA" id="ARBA00023004"/>
    </source>
</evidence>
<keyword evidence="3" id="KW-0408">Iron</keyword>
<accession>A0A267MI00</accession>
<dbReference type="Gene3D" id="1.20.120.50">
    <property type="entry name" value="Hemerythrin-like"/>
    <property type="match status" value="1"/>
</dbReference>
<dbReference type="Pfam" id="PF01814">
    <property type="entry name" value="Hemerythrin"/>
    <property type="match status" value="1"/>
</dbReference>
<evidence type="ECO:0000259" key="4">
    <source>
        <dbReference type="Pfam" id="PF01814"/>
    </source>
</evidence>
<feature type="domain" description="Hemerythrin-like" evidence="4">
    <location>
        <begin position="12"/>
        <end position="128"/>
    </location>
</feature>
<evidence type="ECO:0000256" key="2">
    <source>
        <dbReference type="ARBA" id="ARBA00022723"/>
    </source>
</evidence>
<name>A0A267MI00_9FIRM</name>
<dbReference type="InterPro" id="IPR050669">
    <property type="entry name" value="Hemerythrin"/>
</dbReference>